<comment type="subcellular location">
    <subcellularLocation>
        <location evidence="1">Membrane</location>
        <topology evidence="1">Multi-pass membrane protein</topology>
    </subcellularLocation>
</comment>
<evidence type="ECO:0000256" key="1">
    <source>
        <dbReference type="ARBA" id="ARBA00004141"/>
    </source>
</evidence>
<keyword evidence="4" id="KW-0862">Zinc</keyword>
<evidence type="ECO:0000256" key="6">
    <source>
        <dbReference type="ARBA" id="ARBA00023136"/>
    </source>
</evidence>
<feature type="transmembrane region" description="Helical" evidence="8">
    <location>
        <begin position="214"/>
        <end position="232"/>
    </location>
</feature>
<evidence type="ECO:0000313" key="11">
    <source>
        <dbReference type="Proteomes" id="UP000827892"/>
    </source>
</evidence>
<comment type="similarity">
    <text evidence="2">Belongs to the cation diffusion facilitator (CDF) transporter (TC 2.A.4) family. SLC30A subfamily.</text>
</comment>
<feature type="transmembrane region" description="Helical" evidence="8">
    <location>
        <begin position="244"/>
        <end position="263"/>
    </location>
</feature>
<keyword evidence="3 8" id="KW-0812">Transmembrane</keyword>
<dbReference type="FunFam" id="1.20.1510.10:FF:000046">
    <property type="entry name" value="Cation diffusion facilitator family protein 1"/>
    <property type="match status" value="1"/>
</dbReference>
<evidence type="ECO:0000259" key="9">
    <source>
        <dbReference type="Pfam" id="PF01545"/>
    </source>
</evidence>
<keyword evidence="5 8" id="KW-1133">Transmembrane helix</keyword>
<dbReference type="PANTHER" id="PTHR45820:SF4">
    <property type="entry name" value="ZINC TRANSPORTER 63C, ISOFORM F"/>
    <property type="match status" value="1"/>
</dbReference>
<dbReference type="GO" id="GO:0016020">
    <property type="term" value="C:membrane"/>
    <property type="evidence" value="ECO:0007669"/>
    <property type="project" value="UniProtKB-SubCell"/>
</dbReference>
<evidence type="ECO:0000256" key="7">
    <source>
        <dbReference type="SAM" id="MobiDB-lite"/>
    </source>
</evidence>
<feature type="domain" description="Cation efflux protein transmembrane" evidence="9">
    <location>
        <begin position="144"/>
        <end position="474"/>
    </location>
</feature>
<dbReference type="Pfam" id="PF01545">
    <property type="entry name" value="Cation_efflux"/>
    <property type="match status" value="1"/>
</dbReference>
<dbReference type="InterPro" id="IPR002524">
    <property type="entry name" value="Cation_efflux"/>
</dbReference>
<proteinExistence type="inferred from homology"/>
<feature type="compositionally biased region" description="Basic and acidic residues" evidence="7">
    <location>
        <begin position="302"/>
        <end position="347"/>
    </location>
</feature>
<dbReference type="FunFam" id="1.20.1510.10:FF:000045">
    <property type="entry name" value="Cation diffusion facilitator family protein 1"/>
    <property type="match status" value="1"/>
</dbReference>
<name>A0AAE8ZS15_CAEBR</name>
<protein>
    <recommendedName>
        <fullName evidence="9">Cation efflux protein transmembrane domain-containing protein</fullName>
    </recommendedName>
</protein>
<evidence type="ECO:0000256" key="4">
    <source>
        <dbReference type="ARBA" id="ARBA00022833"/>
    </source>
</evidence>
<dbReference type="GO" id="GO:0008324">
    <property type="term" value="F:monoatomic cation transmembrane transporter activity"/>
    <property type="evidence" value="ECO:0007669"/>
    <property type="project" value="InterPro"/>
</dbReference>
<evidence type="ECO:0000256" key="3">
    <source>
        <dbReference type="ARBA" id="ARBA00022692"/>
    </source>
</evidence>
<reference evidence="10 11" key="1">
    <citation type="submission" date="2022-05" db="EMBL/GenBank/DDBJ databases">
        <title>Chromosome-level reference genomes for two strains of Caenorhabditis briggsae: an improved platform for comparative genomics.</title>
        <authorList>
            <person name="Stevens L."/>
            <person name="Andersen E.C."/>
        </authorList>
    </citation>
    <scope>NUCLEOTIDE SEQUENCE [LARGE SCALE GENOMIC DNA]</scope>
    <source>
        <strain evidence="10">QX1410_ONT</strain>
        <tissue evidence="10">Whole-organism</tissue>
    </source>
</reference>
<feature type="transmembrane region" description="Helical" evidence="8">
    <location>
        <begin position="144"/>
        <end position="169"/>
    </location>
</feature>
<evidence type="ECO:0000256" key="8">
    <source>
        <dbReference type="SAM" id="Phobius"/>
    </source>
</evidence>
<organism evidence="10 11">
    <name type="scientific">Caenorhabditis briggsae</name>
    <dbReference type="NCBI Taxonomy" id="6238"/>
    <lineage>
        <taxon>Eukaryota</taxon>
        <taxon>Metazoa</taxon>
        <taxon>Ecdysozoa</taxon>
        <taxon>Nematoda</taxon>
        <taxon>Chromadorea</taxon>
        <taxon>Rhabditida</taxon>
        <taxon>Rhabditina</taxon>
        <taxon>Rhabditomorpha</taxon>
        <taxon>Rhabditoidea</taxon>
        <taxon>Rhabditidae</taxon>
        <taxon>Peloderinae</taxon>
        <taxon>Caenorhabditis</taxon>
    </lineage>
</organism>
<feature type="compositionally biased region" description="Gly residues" evidence="7">
    <location>
        <begin position="272"/>
        <end position="286"/>
    </location>
</feature>
<dbReference type="InterPro" id="IPR058533">
    <property type="entry name" value="Cation_efflux_TM"/>
</dbReference>
<gene>
    <name evidence="10" type="ORF">L3Y34_012203</name>
</gene>
<evidence type="ECO:0000313" key="10">
    <source>
        <dbReference type="EMBL" id="ULT82795.1"/>
    </source>
</evidence>
<keyword evidence="6 8" id="KW-0472">Membrane</keyword>
<evidence type="ECO:0000256" key="2">
    <source>
        <dbReference type="ARBA" id="ARBA00008873"/>
    </source>
</evidence>
<dbReference type="NCBIfam" id="TIGR01297">
    <property type="entry name" value="CDF"/>
    <property type="match status" value="1"/>
</dbReference>
<dbReference type="SUPFAM" id="SSF161111">
    <property type="entry name" value="Cation efflux protein transmembrane domain-like"/>
    <property type="match status" value="1"/>
</dbReference>
<dbReference type="Gene3D" id="1.20.1510.10">
    <property type="entry name" value="Cation efflux protein transmembrane domain"/>
    <property type="match status" value="2"/>
</dbReference>
<dbReference type="Proteomes" id="UP000827892">
    <property type="component" value="Chromosome X"/>
</dbReference>
<dbReference type="AlphaFoldDB" id="A0AAE8ZS15"/>
<feature type="transmembrane region" description="Helical" evidence="8">
    <location>
        <begin position="413"/>
        <end position="436"/>
    </location>
</feature>
<evidence type="ECO:0000256" key="5">
    <source>
        <dbReference type="ARBA" id="ARBA00022989"/>
    </source>
</evidence>
<feature type="compositionally biased region" description="Acidic residues" evidence="7">
    <location>
        <begin position="580"/>
        <end position="591"/>
    </location>
</feature>
<feature type="transmembrane region" description="Helical" evidence="8">
    <location>
        <begin position="175"/>
        <end position="194"/>
    </location>
</feature>
<feature type="region of interest" description="Disordered" evidence="7">
    <location>
        <begin position="270"/>
        <end position="347"/>
    </location>
</feature>
<dbReference type="EMBL" id="CP090896">
    <property type="protein sequence ID" value="ULT82795.1"/>
    <property type="molecule type" value="Genomic_DNA"/>
</dbReference>
<sequence>MIQIKHRMPVSFKTPPTSTDRTELTAAVAAGKTKVALEDRSVKADNNEDNTPMAMYRDESFKNKRRQTNVKNHNNNNLISMGSRELDNFDCQSCDSLSCCMSEGSHFTVIDHCPHGTQSLENGLKLRGEPVVKAESVQGVSRSLIIQIVLTVVFCILEFLTGVICSSIAMLADSYHMAADVMALMVAFTCIKIATRPSTRHGYGWVRAETLGGFFNGVFMCTVCCLVLQEAVGRLFNAHLITHPLQVMIIGAIGLVINIYGMFNLSGHGHSHGGGGHGHSHGGGGHGHSHGGGKKSKKNKKEGHGHSHDEGHGHSHDGGHGHSHDHEEHEDCHEEDHDGHETHKEGPHVEVTTRLLQEEAIDQIVERRLSTVNNQPGVSPYTHIASDLLNSTVSVNGEGKGPKPEKNDNLRGVWLHLMSDALGSVIVMISSAFVYFNSEWWLTVYLDPILSILLALLMGYGAVKLVKSSGGNLLKRTPADFNVEKIKQDLCSIVGVSKVEKMSIWTLTDQRIIASAHMNFCHPAVFSEAAFKIKKYFHDLGVHSTTIEPTFEPACMQSMIVKIRKSKDKVKEPKQAVIIAEDETEEGPSTQ</sequence>
<dbReference type="PANTHER" id="PTHR45820">
    <property type="entry name" value="FI23527P1"/>
    <property type="match status" value="1"/>
</dbReference>
<accession>A0AAE8ZS15</accession>
<dbReference type="InterPro" id="IPR027469">
    <property type="entry name" value="Cation_efflux_TMD_sf"/>
</dbReference>
<feature type="compositionally biased region" description="Basic residues" evidence="7">
    <location>
        <begin position="287"/>
        <end position="301"/>
    </location>
</feature>
<feature type="transmembrane region" description="Helical" evidence="8">
    <location>
        <begin position="448"/>
        <end position="466"/>
    </location>
</feature>
<feature type="region of interest" description="Disordered" evidence="7">
    <location>
        <begin position="570"/>
        <end position="591"/>
    </location>
</feature>